<comment type="caution">
    <text evidence="2">The sequence shown here is derived from an EMBL/GenBank/DDBJ whole genome shotgun (WGS) entry which is preliminary data.</text>
</comment>
<dbReference type="STRING" id="98765.A0A2R6NXJ4"/>
<sequence>MALCGLGTWRFPSTPPYILPPFLRIRRPKSTIKRRPSVYEDSSDIFDPEQELLGADGSLENDSDSAANHSLRTAPVFTGDAFNVLGPNILPQRALYGHLISQHVPNFPGQGKSRKVYINTNSPFSALVCGVQGSGKSHSTSVLLESCLISDERIGTLPAPLSALVFHFDTAAGGGTVQPCEAAYLASIDPARGGDILAPAVTVLVVPTYLKAMKKVYAGLPHVKVEPLMFSSKDISGERLLSMMKVEENAQIPLYMEAVMNILRSMEDNFDYELFRQKLSGPIFNDGQKAMLNLRLALLDSCLKRGDASNRVSNHFQKGQLTIIDLSSPYMDSASACGFFDMILGLFIEAPVETSGKVVVLDEAHKIVSLQTGQAIVFAPNGLGVRQTAPKHTRNGMVAPLGQGYLLVRSRFRVTRDGGHSILAVSDPDSTTRIRPVSGREDAGVASVAEASDGVSPPEASAKMSHAGGKSAMTSKSVHIAMPAAPHVKLSPTRPPVVSARSKPNVFKIATKVPAISGTGKVRPRAGLAAKAVVNTGAIKSSTPLIKPSANTNNRLSKTVVTNPKSVAANTSSSATSLKPQIVVPKASSSITGITSKTKLRRFAPLVRYLQTQEKLGRYEIYEKTVRARFREEPQICKLEHEAFIKLFNAAVSSDVVRRIEVEGSKPKITLSSRATLAL</sequence>
<evidence type="ECO:0000256" key="1">
    <source>
        <dbReference type="SAM" id="MobiDB-lite"/>
    </source>
</evidence>
<reference evidence="2 3" key="1">
    <citation type="submission" date="2018-02" db="EMBL/GenBank/DDBJ databases">
        <title>Genome sequence of the basidiomycete white-rot fungus Phlebia centrifuga.</title>
        <authorList>
            <person name="Granchi Z."/>
            <person name="Peng M."/>
            <person name="de Vries R.P."/>
            <person name="Hilden K."/>
            <person name="Makela M.R."/>
            <person name="Grigoriev I."/>
            <person name="Riley R."/>
        </authorList>
    </citation>
    <scope>NUCLEOTIDE SEQUENCE [LARGE SCALE GENOMIC DNA]</scope>
    <source>
        <strain evidence="2 3">FBCC195</strain>
    </source>
</reference>
<organism evidence="2 3">
    <name type="scientific">Hermanssonia centrifuga</name>
    <dbReference type="NCBI Taxonomy" id="98765"/>
    <lineage>
        <taxon>Eukaryota</taxon>
        <taxon>Fungi</taxon>
        <taxon>Dikarya</taxon>
        <taxon>Basidiomycota</taxon>
        <taxon>Agaricomycotina</taxon>
        <taxon>Agaricomycetes</taxon>
        <taxon>Polyporales</taxon>
        <taxon>Meruliaceae</taxon>
        <taxon>Hermanssonia</taxon>
    </lineage>
</organism>
<dbReference type="EMBL" id="MLYV02000707">
    <property type="protein sequence ID" value="PSR79173.1"/>
    <property type="molecule type" value="Genomic_DNA"/>
</dbReference>
<accession>A0A2R6NXJ4</accession>
<feature type="region of interest" description="Disordered" evidence="1">
    <location>
        <begin position="426"/>
        <end position="471"/>
    </location>
</feature>
<dbReference type="OrthoDB" id="2316594at2759"/>
<proteinExistence type="predicted"/>
<gene>
    <name evidence="2" type="ORF">PHLCEN_2v7144</name>
</gene>
<keyword evidence="3" id="KW-1185">Reference proteome</keyword>
<evidence type="ECO:0000313" key="3">
    <source>
        <dbReference type="Proteomes" id="UP000186601"/>
    </source>
</evidence>
<dbReference type="AlphaFoldDB" id="A0A2R6NXJ4"/>
<name>A0A2R6NXJ4_9APHY</name>
<evidence type="ECO:0000313" key="2">
    <source>
        <dbReference type="EMBL" id="PSR79173.1"/>
    </source>
</evidence>
<dbReference type="Proteomes" id="UP000186601">
    <property type="component" value="Unassembled WGS sequence"/>
</dbReference>
<protein>
    <submittedName>
        <fullName evidence="2">Uncharacterized protein</fullName>
    </submittedName>
</protein>